<dbReference type="Proteomes" id="UP001157017">
    <property type="component" value="Unassembled WGS sequence"/>
</dbReference>
<organism evidence="2 3">
    <name type="scientific">Angustibacter aerolatus</name>
    <dbReference type="NCBI Taxonomy" id="1162965"/>
    <lineage>
        <taxon>Bacteria</taxon>
        <taxon>Bacillati</taxon>
        <taxon>Actinomycetota</taxon>
        <taxon>Actinomycetes</taxon>
        <taxon>Kineosporiales</taxon>
        <taxon>Kineosporiaceae</taxon>
    </lineage>
</organism>
<gene>
    <name evidence="2" type="ORF">GCM10025868_22060</name>
</gene>
<keyword evidence="3" id="KW-1185">Reference proteome</keyword>
<comment type="caution">
    <text evidence="2">The sequence shown here is derived from an EMBL/GenBank/DDBJ whole genome shotgun (WGS) entry which is preliminary data.</text>
</comment>
<dbReference type="EMBL" id="BSUZ01000001">
    <property type="protein sequence ID" value="GMA86956.1"/>
    <property type="molecule type" value="Genomic_DNA"/>
</dbReference>
<protein>
    <submittedName>
        <fullName evidence="2">Uncharacterized protein</fullName>
    </submittedName>
</protein>
<feature type="region of interest" description="Disordered" evidence="1">
    <location>
        <begin position="81"/>
        <end position="118"/>
    </location>
</feature>
<feature type="compositionally biased region" description="Basic and acidic residues" evidence="1">
    <location>
        <begin position="101"/>
        <end position="118"/>
    </location>
</feature>
<evidence type="ECO:0000313" key="3">
    <source>
        <dbReference type="Proteomes" id="UP001157017"/>
    </source>
</evidence>
<evidence type="ECO:0000256" key="1">
    <source>
        <dbReference type="SAM" id="MobiDB-lite"/>
    </source>
</evidence>
<proteinExistence type="predicted"/>
<name>A0ABQ6JHC3_9ACTN</name>
<accession>A0ABQ6JHC3</accession>
<sequence length="118" mass="11878">MQEVVDQHLLGAEAARSAAVERGVEDTTGTVDAVVDRSGQGPAEQVVGQSPPFEHVDAAGFDDAGAVALLDVGPVASLQDDAVHAGAGEEGGEGETGDAGADDHDLRCHGRGVDIIHT</sequence>
<evidence type="ECO:0000313" key="2">
    <source>
        <dbReference type="EMBL" id="GMA86956.1"/>
    </source>
</evidence>
<reference evidence="3" key="1">
    <citation type="journal article" date="2019" name="Int. J. Syst. Evol. Microbiol.">
        <title>The Global Catalogue of Microorganisms (GCM) 10K type strain sequencing project: providing services to taxonomists for standard genome sequencing and annotation.</title>
        <authorList>
            <consortium name="The Broad Institute Genomics Platform"/>
            <consortium name="The Broad Institute Genome Sequencing Center for Infectious Disease"/>
            <person name="Wu L."/>
            <person name="Ma J."/>
        </authorList>
    </citation>
    <scope>NUCLEOTIDE SEQUENCE [LARGE SCALE GENOMIC DNA]</scope>
    <source>
        <strain evidence="3">NBRC 108730</strain>
    </source>
</reference>